<dbReference type="InterPro" id="IPR025659">
    <property type="entry name" value="Tubby-like_C"/>
</dbReference>
<dbReference type="PANTHER" id="PTHR31087:SF153">
    <property type="entry name" value="PROTEIN LURP-ONE-RELATED 11"/>
    <property type="match status" value="1"/>
</dbReference>
<evidence type="ECO:0000313" key="3">
    <source>
        <dbReference type="Proteomes" id="UP000594263"/>
    </source>
</evidence>
<proteinExistence type="inferred from homology"/>
<sequence>MTAKVHPQASSAPVSTTMGATTTEKTTFTLWMKSLVFHGRGLAVFNQDGKVAYRMDNYGEKCSREVLLMDLAGQVLFTIRRKKQGLRCPCWEGYEGMEKSLSTKQPSFWVKEHRSRHFFQTKNLICEVVNDSLANIENYEIVKSTSSKSGCKITNAVGKTIAKVKPKQACGGVSLGRDVLSLEVDPEADASLVMALVAVHGLVNGQI</sequence>
<dbReference type="InterPro" id="IPR038595">
    <property type="entry name" value="LOR_sf"/>
</dbReference>
<dbReference type="Pfam" id="PF04525">
    <property type="entry name" value="LOR"/>
    <property type="match status" value="1"/>
</dbReference>
<dbReference type="SUPFAM" id="SSF54518">
    <property type="entry name" value="Tubby C-terminal domain-like"/>
    <property type="match status" value="1"/>
</dbReference>
<dbReference type="Gramene" id="Kaladp0050s0193.1.v1.1">
    <property type="protein sequence ID" value="Kaladp0050s0193.1.v1.1"/>
    <property type="gene ID" value="Kaladp0050s0193.v1.1"/>
</dbReference>
<keyword evidence="3" id="KW-1185">Reference proteome</keyword>
<dbReference type="InterPro" id="IPR007612">
    <property type="entry name" value="LOR"/>
</dbReference>
<dbReference type="PANTHER" id="PTHR31087">
    <property type="match status" value="1"/>
</dbReference>
<reference evidence="2" key="1">
    <citation type="submission" date="2021-01" db="UniProtKB">
        <authorList>
            <consortium name="EnsemblPlants"/>
        </authorList>
    </citation>
    <scope>IDENTIFICATION</scope>
</reference>
<dbReference type="Proteomes" id="UP000594263">
    <property type="component" value="Unplaced"/>
</dbReference>
<protein>
    <submittedName>
        <fullName evidence="2">Uncharacterized protein</fullName>
    </submittedName>
</protein>
<dbReference type="OMA" id="NYQERCS"/>
<dbReference type="EnsemblPlants" id="Kaladp0050s0193.1.v1.1">
    <property type="protein sequence ID" value="Kaladp0050s0193.1.v1.1"/>
    <property type="gene ID" value="Kaladp0050s0193.v1.1"/>
</dbReference>
<comment type="similarity">
    <text evidence="1">Belongs to the LOR family.</text>
</comment>
<dbReference type="AlphaFoldDB" id="A0A7N0U2B0"/>
<evidence type="ECO:0000313" key="2">
    <source>
        <dbReference type="EnsemblPlants" id="Kaladp0050s0193.1.v1.1"/>
    </source>
</evidence>
<name>A0A7N0U2B0_KALFE</name>
<organism evidence="2 3">
    <name type="scientific">Kalanchoe fedtschenkoi</name>
    <name type="common">Lavender scallops</name>
    <name type="synonym">South American air plant</name>
    <dbReference type="NCBI Taxonomy" id="63787"/>
    <lineage>
        <taxon>Eukaryota</taxon>
        <taxon>Viridiplantae</taxon>
        <taxon>Streptophyta</taxon>
        <taxon>Embryophyta</taxon>
        <taxon>Tracheophyta</taxon>
        <taxon>Spermatophyta</taxon>
        <taxon>Magnoliopsida</taxon>
        <taxon>eudicotyledons</taxon>
        <taxon>Gunneridae</taxon>
        <taxon>Pentapetalae</taxon>
        <taxon>Saxifragales</taxon>
        <taxon>Crassulaceae</taxon>
        <taxon>Kalanchoe</taxon>
    </lineage>
</organism>
<dbReference type="Gene3D" id="2.40.160.200">
    <property type="entry name" value="LURP1-related"/>
    <property type="match status" value="1"/>
</dbReference>
<evidence type="ECO:0000256" key="1">
    <source>
        <dbReference type="ARBA" id="ARBA00005437"/>
    </source>
</evidence>
<accession>A0A7N0U2B0</accession>